<reference evidence="2 3" key="1">
    <citation type="journal article" date="2019" name="Sci. Rep.">
        <title>Orb-weaving spider Araneus ventricosus genome elucidates the spidroin gene catalogue.</title>
        <authorList>
            <person name="Kono N."/>
            <person name="Nakamura H."/>
            <person name="Ohtoshi R."/>
            <person name="Moran D.A.P."/>
            <person name="Shinohara A."/>
            <person name="Yoshida Y."/>
            <person name="Fujiwara M."/>
            <person name="Mori M."/>
            <person name="Tomita M."/>
            <person name="Arakawa K."/>
        </authorList>
    </citation>
    <scope>NUCLEOTIDE SEQUENCE [LARGE SCALE GENOMIC DNA]</scope>
</reference>
<accession>A0A4Y2IFH4</accession>
<organism evidence="2 3">
    <name type="scientific">Araneus ventricosus</name>
    <name type="common">Orbweaver spider</name>
    <name type="synonym">Epeira ventricosa</name>
    <dbReference type="NCBI Taxonomy" id="182803"/>
    <lineage>
        <taxon>Eukaryota</taxon>
        <taxon>Metazoa</taxon>
        <taxon>Ecdysozoa</taxon>
        <taxon>Arthropoda</taxon>
        <taxon>Chelicerata</taxon>
        <taxon>Arachnida</taxon>
        <taxon>Araneae</taxon>
        <taxon>Araneomorphae</taxon>
        <taxon>Entelegynae</taxon>
        <taxon>Araneoidea</taxon>
        <taxon>Araneidae</taxon>
        <taxon>Araneus</taxon>
    </lineage>
</organism>
<proteinExistence type="predicted"/>
<comment type="caution">
    <text evidence="2">The sequence shown here is derived from an EMBL/GenBank/DDBJ whole genome shotgun (WGS) entry which is preliminary data.</text>
</comment>
<sequence>MVPCKRHNRSLQSPRGTLHNLPSDFKAGHPLPFSRESFTPPSPFCGFRFVREARSSLIHNRISVLWPSAPNGKRERRKIQTLRPHRANSQRILALTTSFGVMSSKWCGTERS</sequence>
<feature type="region of interest" description="Disordered" evidence="1">
    <location>
        <begin position="1"/>
        <end position="24"/>
    </location>
</feature>
<keyword evidence="3" id="KW-1185">Reference proteome</keyword>
<name>A0A4Y2IFH4_ARAVE</name>
<evidence type="ECO:0000313" key="2">
    <source>
        <dbReference type="EMBL" id="GBM76394.1"/>
    </source>
</evidence>
<dbReference type="AlphaFoldDB" id="A0A4Y2IFH4"/>
<evidence type="ECO:0000256" key="1">
    <source>
        <dbReference type="SAM" id="MobiDB-lite"/>
    </source>
</evidence>
<gene>
    <name evidence="2" type="ORF">AVEN_48386_1</name>
</gene>
<protein>
    <submittedName>
        <fullName evidence="2">Uncharacterized protein</fullName>
    </submittedName>
</protein>
<evidence type="ECO:0000313" key="3">
    <source>
        <dbReference type="Proteomes" id="UP000499080"/>
    </source>
</evidence>
<dbReference type="Proteomes" id="UP000499080">
    <property type="component" value="Unassembled WGS sequence"/>
</dbReference>
<dbReference type="EMBL" id="BGPR01002618">
    <property type="protein sequence ID" value="GBM76394.1"/>
    <property type="molecule type" value="Genomic_DNA"/>
</dbReference>